<evidence type="ECO:0000313" key="1">
    <source>
        <dbReference type="EMBL" id="KAJ8677429.1"/>
    </source>
</evidence>
<sequence>MAQVGAKKHYNTLRTIYRRLDGRTLVNNGKKGKITYFICQNNKKNGCRGSATLLDGQDELWPNKDYSSWCEPDGKDELYELKEYMHQANQENYWKMGPLFDEAAKKFPVGATLTSEHREYSTFVRSRLQNFPKCPNDMETLAQQLKAGEYDKILKYNGKYEVSADILVDGSKVKGKDTHIAFCEKNMIKKHFSGAKKMMADATYFVRVKLTNSYQLFTILIVYKNEVVCIYYCCMSSKTTAAYKCAFKHLKSICPFSELELFIGDFEPALRNGFAMTFPNVRIVGCNEHFDRVGVSFYRNIQGFVHTLWDRSYITVRSKVAILRKFLPYRKKADNTREFDDAVKNLLAIAYLPPEWAEDEFDRQLAEMDGDFKEFSAPVTDYFEDYWLKVVTPLGFTVYGLRTRTNNGSECNNNVLKTDLGKQPPAAIFMAWRMFKDPEANYPVSEFIEAIARLKKSRGLKISTVAEDLLDSVEERLTETPSNLMHPRSSQTSNNQREKAPKIDSASDSEGSTETSDEERNSDDSVDSINADTDLIQNTNQGTKRGAQLVSTKVARATTRTQARQSARATSTAKEKNREVPPSDESEEDHARISHQAPSKRGNKRKHVGTAALSDESVRPRMQARQRHGNGVKTVHTGKDTSQHDEYVSELSNGEDSPLIDTPFLVPTSPSHEESRITEPLATFSCDHENEEEREAGPAKKPRKRLVPLITRIEDVNLDFVTLLKQGVEVQRPPKEAEPNKMTDENRLSAFISPKDIDEHEEADDLDSMMSTINDEAKCADDANHMEIDSIVATGPTKKKRENRKQRLRRKKRGWTSVHAFESLETIVACLLLIRFPTSLQNWVRTSYLQYAEESKSRRLFEVMLNSTIDILSML</sequence>
<organism evidence="1 2">
    <name type="scientific">Eretmocerus hayati</name>
    <dbReference type="NCBI Taxonomy" id="131215"/>
    <lineage>
        <taxon>Eukaryota</taxon>
        <taxon>Metazoa</taxon>
        <taxon>Ecdysozoa</taxon>
        <taxon>Arthropoda</taxon>
        <taxon>Hexapoda</taxon>
        <taxon>Insecta</taxon>
        <taxon>Pterygota</taxon>
        <taxon>Neoptera</taxon>
        <taxon>Endopterygota</taxon>
        <taxon>Hymenoptera</taxon>
        <taxon>Apocrita</taxon>
        <taxon>Proctotrupomorpha</taxon>
        <taxon>Chalcidoidea</taxon>
        <taxon>Aphelinidae</taxon>
        <taxon>Aphelininae</taxon>
        <taxon>Eretmocerus</taxon>
    </lineage>
</organism>
<reference evidence="1" key="1">
    <citation type="submission" date="2023-04" db="EMBL/GenBank/DDBJ databases">
        <title>A chromosome-level genome assembly of the parasitoid wasp Eretmocerus hayati.</title>
        <authorList>
            <person name="Zhong Y."/>
            <person name="Liu S."/>
            <person name="Liu Y."/>
        </authorList>
    </citation>
    <scope>NUCLEOTIDE SEQUENCE</scope>
    <source>
        <strain evidence="1">ZJU_SS_LIU_2023</strain>
    </source>
</reference>
<name>A0ACC2P299_9HYME</name>
<gene>
    <name evidence="1" type="ORF">QAD02_013216</name>
</gene>
<protein>
    <submittedName>
        <fullName evidence="1">Uncharacterized protein</fullName>
    </submittedName>
</protein>
<comment type="caution">
    <text evidence="1">The sequence shown here is derived from an EMBL/GenBank/DDBJ whole genome shotgun (WGS) entry which is preliminary data.</text>
</comment>
<dbReference type="EMBL" id="CM056742">
    <property type="protein sequence ID" value="KAJ8677429.1"/>
    <property type="molecule type" value="Genomic_DNA"/>
</dbReference>
<evidence type="ECO:0000313" key="2">
    <source>
        <dbReference type="Proteomes" id="UP001239111"/>
    </source>
</evidence>
<keyword evidence="2" id="KW-1185">Reference proteome</keyword>
<accession>A0ACC2P299</accession>
<proteinExistence type="predicted"/>
<dbReference type="Proteomes" id="UP001239111">
    <property type="component" value="Chromosome 2"/>
</dbReference>